<dbReference type="GeneID" id="64979899"/>
<dbReference type="KEGG" id="apuu:APUU_80205S"/>
<dbReference type="EMBL" id="AP024450">
    <property type="protein sequence ID" value="BCS29902.1"/>
    <property type="molecule type" value="Genomic_DNA"/>
</dbReference>
<feature type="compositionally biased region" description="Polar residues" evidence="1">
    <location>
        <begin position="146"/>
        <end position="155"/>
    </location>
</feature>
<feature type="compositionally biased region" description="Basic and acidic residues" evidence="1">
    <location>
        <begin position="176"/>
        <end position="191"/>
    </location>
</feature>
<dbReference type="PROSITE" id="PS50006">
    <property type="entry name" value="FHA_DOMAIN"/>
    <property type="match status" value="1"/>
</dbReference>
<dbReference type="Proteomes" id="UP000654913">
    <property type="component" value="Chromosome 8"/>
</dbReference>
<gene>
    <name evidence="3" type="ORF">APUU_80205S</name>
</gene>
<dbReference type="InterPro" id="IPR000253">
    <property type="entry name" value="FHA_dom"/>
</dbReference>
<evidence type="ECO:0000259" key="2">
    <source>
        <dbReference type="PROSITE" id="PS50006"/>
    </source>
</evidence>
<feature type="region of interest" description="Disordered" evidence="1">
    <location>
        <begin position="543"/>
        <end position="665"/>
    </location>
</feature>
<dbReference type="InterPro" id="IPR051176">
    <property type="entry name" value="Cent_Immune-Sig_Mod"/>
</dbReference>
<reference evidence="3" key="1">
    <citation type="submission" date="2021-01" db="EMBL/GenBank/DDBJ databases">
        <authorList>
            <consortium name="Aspergillus puulaauensis MK2 genome sequencing consortium"/>
            <person name="Kazuki M."/>
            <person name="Futagami T."/>
        </authorList>
    </citation>
    <scope>NUCLEOTIDE SEQUENCE</scope>
    <source>
        <strain evidence="3">MK2</strain>
    </source>
</reference>
<feature type="domain" description="FHA" evidence="2">
    <location>
        <begin position="35"/>
        <end position="96"/>
    </location>
</feature>
<dbReference type="InterPro" id="IPR008984">
    <property type="entry name" value="SMAD_FHA_dom_sf"/>
</dbReference>
<dbReference type="PANTHER" id="PTHR15715">
    <property type="entry name" value="CENTROSOMAL PROTEIN OF 170 KDA"/>
    <property type="match status" value="1"/>
</dbReference>
<dbReference type="AlphaFoldDB" id="A0A7R7XY64"/>
<protein>
    <recommendedName>
        <fullName evidence="2">FHA domain-containing protein</fullName>
    </recommendedName>
</protein>
<sequence>MATSNMQAVVLLHPLDFSGPVFDRTLTFTSESDRIEIGRSSQRASKDLSPRPNNALFDSRVMSRVHAILRVSLNEKVVYVRDPGSMHGTWLNKRRVPVETDMALSDGDVLTFGVEVIRGSDTFPPLEVRCESQFEETRKEAPPKASHQTASNTFSVPDDDDDEYDDHNYDDEYDDGEHRAAVDLTVDRASESNDSSAGSDSDDSRSVVEVASPMTSPLKNWDLKNAGVTDSSAAVPTQGALQDPTRPNNGVDLDSEQILATPRMTPPSDRYESDNASYENPYADEYFARNSDEESTDDWDVGCVEGDEEEDEDENEEQEIKEAIDANPLPDTVCESSEPAIHAQKESRIRFSDLINAEDDLDDAAAVDCEKLPLVNTISDNGEIQAHDLNLLPECTFAGTGSQQVERQIHGASFYSTLNSPYSSFEALKESQPPLQPSGNLPDHYRSNIFPTGTILPPIKPSIEHTPRYYPGNISSYSEPMGQYNDGPFATNQPMPDITVQRSPATSGSAVTDFMPFMDRLAPMMPRTSCDATVPVPESDMRANISEQSPEPSEWKASGVESKPSSSKKRKAAEIESDPTERDNLDSDMAYSEEQTEAQKLPNEDTQFPDAQPQSIAAILNSPDSQLTPVSIPESARGTKETKKTKNTRDGERPSKMVKTSHGGSVRSHATTAILGAVVGAVGTIAALASLPPDYFA</sequence>
<proteinExistence type="predicted"/>
<accession>A0A7R7XY64</accession>
<dbReference type="SMART" id="SM00240">
    <property type="entry name" value="FHA"/>
    <property type="match status" value="1"/>
</dbReference>
<feature type="compositionally biased region" description="Acidic residues" evidence="1">
    <location>
        <begin position="157"/>
        <end position="175"/>
    </location>
</feature>
<dbReference type="Pfam" id="PF00498">
    <property type="entry name" value="FHA"/>
    <property type="match status" value="1"/>
</dbReference>
<evidence type="ECO:0000313" key="3">
    <source>
        <dbReference type="EMBL" id="BCS29902.1"/>
    </source>
</evidence>
<organism evidence="3 4">
    <name type="scientific">Aspergillus puulaauensis</name>
    <dbReference type="NCBI Taxonomy" id="1220207"/>
    <lineage>
        <taxon>Eukaryota</taxon>
        <taxon>Fungi</taxon>
        <taxon>Dikarya</taxon>
        <taxon>Ascomycota</taxon>
        <taxon>Pezizomycotina</taxon>
        <taxon>Eurotiomycetes</taxon>
        <taxon>Eurotiomycetidae</taxon>
        <taxon>Eurotiales</taxon>
        <taxon>Aspergillaceae</taxon>
        <taxon>Aspergillus</taxon>
    </lineage>
</organism>
<dbReference type="PANTHER" id="PTHR15715:SF37">
    <property type="entry name" value="LD47843P"/>
    <property type="match status" value="1"/>
</dbReference>
<feature type="compositionally biased region" description="Basic and acidic residues" evidence="1">
    <location>
        <begin position="133"/>
        <end position="142"/>
    </location>
</feature>
<dbReference type="SUPFAM" id="SSF49879">
    <property type="entry name" value="SMAD/FHA domain"/>
    <property type="match status" value="1"/>
</dbReference>
<keyword evidence="4" id="KW-1185">Reference proteome</keyword>
<dbReference type="RefSeq" id="XP_041562088.1">
    <property type="nucleotide sequence ID" value="XM_041696460.1"/>
</dbReference>
<reference evidence="3" key="2">
    <citation type="submission" date="2021-02" db="EMBL/GenBank/DDBJ databases">
        <title>Aspergillus puulaauensis MK2 genome sequence.</title>
        <authorList>
            <person name="Futagami T."/>
            <person name="Mori K."/>
            <person name="Kadooka C."/>
            <person name="Tanaka T."/>
        </authorList>
    </citation>
    <scope>NUCLEOTIDE SEQUENCE</scope>
    <source>
        <strain evidence="3">MK2</strain>
    </source>
</reference>
<feature type="region of interest" description="Disordered" evidence="1">
    <location>
        <begin position="230"/>
        <end position="276"/>
    </location>
</feature>
<dbReference type="GO" id="GO:0005737">
    <property type="term" value="C:cytoplasm"/>
    <property type="evidence" value="ECO:0007669"/>
    <property type="project" value="TreeGrafter"/>
</dbReference>
<evidence type="ECO:0000313" key="4">
    <source>
        <dbReference type="Proteomes" id="UP000654913"/>
    </source>
</evidence>
<name>A0A7R7XY64_9EURO</name>
<dbReference type="OrthoDB" id="4096268at2759"/>
<evidence type="ECO:0000256" key="1">
    <source>
        <dbReference type="SAM" id="MobiDB-lite"/>
    </source>
</evidence>
<dbReference type="Gene3D" id="2.60.200.20">
    <property type="match status" value="1"/>
</dbReference>
<feature type="region of interest" description="Disordered" evidence="1">
    <location>
        <begin position="133"/>
        <end position="209"/>
    </location>
</feature>
<feature type="compositionally biased region" description="Basic and acidic residues" evidence="1">
    <location>
        <begin position="637"/>
        <end position="655"/>
    </location>
</feature>